<feature type="transmembrane region" description="Helical" evidence="1">
    <location>
        <begin position="518"/>
        <end position="545"/>
    </location>
</feature>
<reference evidence="4" key="1">
    <citation type="submission" date="2025-08" db="UniProtKB">
        <authorList>
            <consortium name="RefSeq"/>
        </authorList>
    </citation>
    <scope>IDENTIFICATION</scope>
    <source>
        <tissue evidence="4">Whole body</tissue>
    </source>
</reference>
<dbReference type="Proteomes" id="UP000694846">
    <property type="component" value="Unplaced"/>
</dbReference>
<sequence length="952" mass="108842">MELLYLVIILNVVKFCLPNGEIVTYIAPKNCSDHEFYVPSLMLCVLCDDRKKSSIDRLSCICDKNNRFVNKVCEPCPSNTIVSLDRLHCLKRTNVSCGSKDIELETEVNGSALASKSCIRCAPGTQPSVDRAKCLPCPVTNCTCPLTTHELLLDGTLCVFRANLTSWPDEKDTYIVEYDAVSVTVESDYMKKHLRAFLHECVKMKHRTACEALGNLCAIQMYKDERKVGPCKVFKDYRRIPTSSDADRWPIPWLYYGEGDASIVLNRKKITAKYSIKPGKHNSNLQLVAARYHLNGSFINISELRPVEFHLCPGLWSGIESAFRFGARYIHTCSISAKQMVSQGTPEPIFYDLYLQYNDGKSNMLYAIPLLVRNIKVGTIYPNKGRDTSQWLLTRRMFLLDKFSGVSTKIPSSPTVIQYLKSIKLVVQAQREIENEGNIYPPFIVLEYDQITNENISLGDVFLVTFTVEFYMENDILHYVDMGLGILSGCVFIWSCIHTWSESKRCGRITIDFWTVGQFAITCCSHFANMIFAVCLLLAVHTLVFYKAQSVVYILLPSQDLEAVVNRYVVVAFLLKIVELVRLIWKQTSIDIFLVDWEKPRILPNQKQIGTMTTQKQTVSIWRSYFVANEWAEIQTKRKISLPMQLVFTVLLLKIYGLENWAAAEPEVHLNRISYRPISQLLGLGMIVVVFSTVYIVQWLVTVAIYETYIKNCIQQFVDICSLANISVFILSAEFFGYYIHGRSAHGFSDTDMESLIGQLRKEEDNMVRHRGLMPGTENQTFEMTVPSSLRTYYRRVMAPLNSIQSKQISSSSFRIKKVDKTDMARIGQAYNNMNKFLTAFLDHALKDLDYEIREKTFVEKLLGIEYSDPLDKGVFFIDDGHSFDQVIFYGNECTLIIFDLMMLSFFFVLTENIVLAGIFTGLIMKAMSIIRTTFGKRNLAKKTLIDERFLI</sequence>
<name>A0A8B8FIB0_9HEMI</name>
<organism evidence="3 4">
    <name type="scientific">Sipha flava</name>
    <name type="common">yellow sugarcane aphid</name>
    <dbReference type="NCBI Taxonomy" id="143950"/>
    <lineage>
        <taxon>Eukaryota</taxon>
        <taxon>Metazoa</taxon>
        <taxon>Ecdysozoa</taxon>
        <taxon>Arthropoda</taxon>
        <taxon>Hexapoda</taxon>
        <taxon>Insecta</taxon>
        <taxon>Pterygota</taxon>
        <taxon>Neoptera</taxon>
        <taxon>Paraneoptera</taxon>
        <taxon>Hemiptera</taxon>
        <taxon>Sternorrhyncha</taxon>
        <taxon>Aphidomorpha</taxon>
        <taxon>Aphidoidea</taxon>
        <taxon>Aphididae</taxon>
        <taxon>Sipha</taxon>
    </lineage>
</organism>
<feature type="transmembrane region" description="Helical" evidence="1">
    <location>
        <begin position="565"/>
        <end position="585"/>
    </location>
</feature>
<keyword evidence="3" id="KW-1185">Reference proteome</keyword>
<dbReference type="PANTHER" id="PTHR21274">
    <property type="entry name" value="MECKELIN"/>
    <property type="match status" value="1"/>
</dbReference>
<dbReference type="GeneID" id="112683707"/>
<feature type="chain" id="PRO_5034164967" evidence="2">
    <location>
        <begin position="19"/>
        <end position="952"/>
    </location>
</feature>
<dbReference type="InterPro" id="IPR019170">
    <property type="entry name" value="Meckelin"/>
</dbReference>
<keyword evidence="1" id="KW-0812">Transmembrane</keyword>
<dbReference type="GO" id="GO:0060271">
    <property type="term" value="P:cilium assembly"/>
    <property type="evidence" value="ECO:0007669"/>
    <property type="project" value="InterPro"/>
</dbReference>
<keyword evidence="1" id="KW-1133">Transmembrane helix</keyword>
<feature type="transmembrane region" description="Helical" evidence="1">
    <location>
        <begin position="476"/>
        <end position="497"/>
    </location>
</feature>
<gene>
    <name evidence="4" type="primary">LOC112683707</name>
</gene>
<dbReference type="OrthoDB" id="419138at2759"/>
<keyword evidence="2" id="KW-0732">Signal</keyword>
<evidence type="ECO:0000313" key="4">
    <source>
        <dbReference type="RefSeq" id="XP_025410639.1"/>
    </source>
</evidence>
<feature type="transmembrane region" description="Helical" evidence="1">
    <location>
        <begin position="901"/>
        <end position="925"/>
    </location>
</feature>
<feature type="transmembrane region" description="Helical" evidence="1">
    <location>
        <begin position="717"/>
        <end position="740"/>
    </location>
</feature>
<accession>A0A8B8FIB0</accession>
<protein>
    <submittedName>
        <fullName evidence="4">Meckelin</fullName>
    </submittedName>
</protein>
<proteinExistence type="predicted"/>
<keyword evidence="1" id="KW-0472">Membrane</keyword>
<feature type="transmembrane region" description="Helical" evidence="1">
    <location>
        <begin position="678"/>
        <end position="705"/>
    </location>
</feature>
<dbReference type="GO" id="GO:0036038">
    <property type="term" value="C:MKS complex"/>
    <property type="evidence" value="ECO:0007669"/>
    <property type="project" value="InterPro"/>
</dbReference>
<evidence type="ECO:0000256" key="2">
    <source>
        <dbReference type="SAM" id="SignalP"/>
    </source>
</evidence>
<evidence type="ECO:0000256" key="1">
    <source>
        <dbReference type="SAM" id="Phobius"/>
    </source>
</evidence>
<dbReference type="Pfam" id="PF09773">
    <property type="entry name" value="Meckelin"/>
    <property type="match status" value="1"/>
</dbReference>
<evidence type="ECO:0000313" key="3">
    <source>
        <dbReference type="Proteomes" id="UP000694846"/>
    </source>
</evidence>
<dbReference type="RefSeq" id="XP_025410639.1">
    <property type="nucleotide sequence ID" value="XM_025554854.1"/>
</dbReference>
<dbReference type="PANTHER" id="PTHR21274:SF0">
    <property type="entry name" value="MECKELIN"/>
    <property type="match status" value="1"/>
</dbReference>
<dbReference type="AlphaFoldDB" id="A0A8B8FIB0"/>
<feature type="signal peptide" evidence="2">
    <location>
        <begin position="1"/>
        <end position="18"/>
    </location>
</feature>